<keyword evidence="2" id="KW-1185">Reference proteome</keyword>
<evidence type="ECO:0000313" key="2">
    <source>
        <dbReference type="Proteomes" id="UP000309872"/>
    </source>
</evidence>
<proteinExistence type="predicted"/>
<dbReference type="InterPro" id="IPR018490">
    <property type="entry name" value="cNMP-bd_dom_sf"/>
</dbReference>
<protein>
    <submittedName>
        <fullName evidence="1">Crp/Fnr family transcriptional regulator</fullName>
    </submittedName>
</protein>
<dbReference type="InterPro" id="IPR014710">
    <property type="entry name" value="RmlC-like_jellyroll"/>
</dbReference>
<comment type="caution">
    <text evidence="1">The sequence shown here is derived from an EMBL/GenBank/DDBJ whole genome shotgun (WGS) entry which is preliminary data.</text>
</comment>
<dbReference type="EMBL" id="SUKA01000001">
    <property type="protein sequence ID" value="TJY68394.1"/>
    <property type="molecule type" value="Genomic_DNA"/>
</dbReference>
<reference evidence="1 2" key="1">
    <citation type="submission" date="2019-04" db="EMBL/GenBank/DDBJ databases">
        <title>Sphingobacterium olei sp. nov., isolated from oil-contaminated soil.</title>
        <authorList>
            <person name="Liu B."/>
        </authorList>
    </citation>
    <scope>NUCLEOTIDE SEQUENCE [LARGE SCALE GENOMIC DNA]</scope>
    <source>
        <strain evidence="1 2">Y3L14</strain>
    </source>
</reference>
<dbReference type="Proteomes" id="UP000309872">
    <property type="component" value="Unassembled WGS sequence"/>
</dbReference>
<dbReference type="Gene3D" id="2.60.120.10">
    <property type="entry name" value="Jelly Rolls"/>
    <property type="match status" value="1"/>
</dbReference>
<gene>
    <name evidence="1" type="ORF">FAZ19_03825</name>
</gene>
<dbReference type="OrthoDB" id="703618at2"/>
<accession>A0A4U0HAH4</accession>
<dbReference type="SUPFAM" id="SSF51206">
    <property type="entry name" value="cAMP-binding domain-like"/>
    <property type="match status" value="1"/>
</dbReference>
<dbReference type="RefSeq" id="WP_136819259.1">
    <property type="nucleotide sequence ID" value="NZ_BMJX01000001.1"/>
</dbReference>
<sequence length="199" mass="23033">MSKYYSKTKAFNLLLNYWSKHRPISEEHARWLKENCTAHIVKSEQILYAEGDRQKKIYFVSEGILARRKLTPKKKKQQLLAIAPPTYGLFTTKHTHSLTPAEGDIIALRSGLLVSIPYTSLALEGFKHLGLDEFSRQLVNKKKALLDKLRPLAFERDAMERYLRFARDLPELCSILWQQEQADLIDVSISTVQRGFSRL</sequence>
<name>A0A4U0HAH4_9SPHI</name>
<dbReference type="AlphaFoldDB" id="A0A4U0HAH4"/>
<organism evidence="1 2">
    <name type="scientific">Sphingobacterium alkalisoli</name>
    <dbReference type="NCBI Taxonomy" id="1874115"/>
    <lineage>
        <taxon>Bacteria</taxon>
        <taxon>Pseudomonadati</taxon>
        <taxon>Bacteroidota</taxon>
        <taxon>Sphingobacteriia</taxon>
        <taxon>Sphingobacteriales</taxon>
        <taxon>Sphingobacteriaceae</taxon>
        <taxon>Sphingobacterium</taxon>
    </lineage>
</organism>
<evidence type="ECO:0000313" key="1">
    <source>
        <dbReference type="EMBL" id="TJY68394.1"/>
    </source>
</evidence>